<dbReference type="EMBL" id="KB445551">
    <property type="protein sequence ID" value="EMC99593.1"/>
    <property type="molecule type" value="Genomic_DNA"/>
</dbReference>
<evidence type="ECO:0000313" key="2">
    <source>
        <dbReference type="Proteomes" id="UP000011761"/>
    </source>
</evidence>
<keyword evidence="2" id="KW-1185">Reference proteome</keyword>
<dbReference type="HOGENOM" id="CLU_1981251_0_0_1"/>
<name>M2N6B0_BAUPA</name>
<dbReference type="RefSeq" id="XP_007673234.1">
    <property type="nucleotide sequence ID" value="XM_007675044.1"/>
</dbReference>
<dbReference type="AlphaFoldDB" id="M2N6B0"/>
<accession>M2N6B0</accession>
<protein>
    <submittedName>
        <fullName evidence="1">Uncharacterized protein</fullName>
    </submittedName>
</protein>
<dbReference type="GeneID" id="19112375"/>
<reference evidence="1 2" key="1">
    <citation type="journal article" date="2012" name="PLoS Pathog.">
        <title>Diverse lifestyles and strategies of plant pathogenesis encoded in the genomes of eighteen Dothideomycetes fungi.</title>
        <authorList>
            <person name="Ohm R.A."/>
            <person name="Feau N."/>
            <person name="Henrissat B."/>
            <person name="Schoch C.L."/>
            <person name="Horwitz B.A."/>
            <person name="Barry K.W."/>
            <person name="Condon B.J."/>
            <person name="Copeland A.C."/>
            <person name="Dhillon B."/>
            <person name="Glaser F."/>
            <person name="Hesse C.N."/>
            <person name="Kosti I."/>
            <person name="LaButti K."/>
            <person name="Lindquist E.A."/>
            <person name="Lucas S."/>
            <person name="Salamov A.A."/>
            <person name="Bradshaw R.E."/>
            <person name="Ciuffetti L."/>
            <person name="Hamelin R.C."/>
            <person name="Kema G.H.J."/>
            <person name="Lawrence C."/>
            <person name="Scott J.A."/>
            <person name="Spatafora J.W."/>
            <person name="Turgeon B.G."/>
            <person name="de Wit P.J.G.M."/>
            <person name="Zhong S."/>
            <person name="Goodwin S.B."/>
            <person name="Grigoriev I.V."/>
        </authorList>
    </citation>
    <scope>NUCLEOTIDE SEQUENCE [LARGE SCALE GENOMIC DNA]</scope>
    <source>
        <strain evidence="1 2">UAMH 10762</strain>
    </source>
</reference>
<evidence type="ECO:0000313" key="1">
    <source>
        <dbReference type="EMBL" id="EMC99593.1"/>
    </source>
</evidence>
<sequence length="126" mass="13404">MDTVCLALTVSQLEEVTMAAATTVRPALASSALPAAHARAPLLLRLAPVPLPDFRAVRAVCQTMLLAALMADTVGLAPIVFPLVEENMAAVQMGGLAAAPAPLVPMLPLRLPHRQHHHECRRVPRQ</sequence>
<organism evidence="1 2">
    <name type="scientific">Baudoinia panamericana (strain UAMH 10762)</name>
    <name type="common">Angels' share fungus</name>
    <name type="synonym">Baudoinia compniacensis (strain UAMH 10762)</name>
    <dbReference type="NCBI Taxonomy" id="717646"/>
    <lineage>
        <taxon>Eukaryota</taxon>
        <taxon>Fungi</taxon>
        <taxon>Dikarya</taxon>
        <taxon>Ascomycota</taxon>
        <taxon>Pezizomycotina</taxon>
        <taxon>Dothideomycetes</taxon>
        <taxon>Dothideomycetidae</taxon>
        <taxon>Mycosphaerellales</taxon>
        <taxon>Teratosphaeriaceae</taxon>
        <taxon>Baudoinia</taxon>
    </lineage>
</organism>
<dbReference type="Proteomes" id="UP000011761">
    <property type="component" value="Unassembled WGS sequence"/>
</dbReference>
<gene>
    <name evidence="1" type="ORF">BAUCODRAFT_342491</name>
</gene>
<dbReference type="KEGG" id="bcom:BAUCODRAFT_342491"/>
<proteinExistence type="predicted"/>